<evidence type="ECO:0000313" key="2">
    <source>
        <dbReference type="EMBL" id="KAL5104098.1"/>
    </source>
</evidence>
<proteinExistence type="predicted"/>
<dbReference type="Pfam" id="PF08557">
    <property type="entry name" value="Lipid_DES"/>
    <property type="match status" value="1"/>
</dbReference>
<gene>
    <name evidence="2" type="ORF">TcWFU_005541</name>
</gene>
<comment type="caution">
    <text evidence="2">The sequence shown here is derived from an EMBL/GenBank/DDBJ whole genome shotgun (WGS) entry which is preliminary data.</text>
</comment>
<dbReference type="EMBL" id="JAKROA010000014">
    <property type="protein sequence ID" value="KAL5104098.1"/>
    <property type="molecule type" value="Genomic_DNA"/>
</dbReference>
<evidence type="ECO:0000313" key="3">
    <source>
        <dbReference type="Proteomes" id="UP001651158"/>
    </source>
</evidence>
<feature type="domain" description="Sphingolipid delta4-desaturase N-terminal" evidence="1">
    <location>
        <begin position="66"/>
        <end position="103"/>
    </location>
</feature>
<dbReference type="SMART" id="SM01269">
    <property type="entry name" value="Lipid_DES"/>
    <property type="match status" value="1"/>
</dbReference>
<keyword evidence="3" id="KW-1185">Reference proteome</keyword>
<reference evidence="2 3" key="1">
    <citation type="journal article" date="2022" name="Front. Cell. Infect. Microbiol.">
        <title>The Genomes of Two Strains of Taenia crassiceps the Animal Model for the Study of Human Cysticercosis.</title>
        <authorList>
            <person name="Bobes R.J."/>
            <person name="Estrada K."/>
            <person name="Rios-Valencia D.G."/>
            <person name="Calderon-Gallegos A."/>
            <person name="de la Torre P."/>
            <person name="Carrero J.C."/>
            <person name="Sanchez-Flores A."/>
            <person name="Laclette J.P."/>
        </authorList>
    </citation>
    <scope>NUCLEOTIDE SEQUENCE [LARGE SCALE GENOMIC DNA]</scope>
    <source>
        <strain evidence="2">WFUcys</strain>
    </source>
</reference>
<evidence type="ECO:0000259" key="1">
    <source>
        <dbReference type="SMART" id="SM01269"/>
    </source>
</evidence>
<dbReference type="InterPro" id="IPR013866">
    <property type="entry name" value="Sphingolipid_d4-desaturase_N"/>
</dbReference>
<organism evidence="2 3">
    <name type="scientific">Taenia crassiceps</name>
    <dbReference type="NCBI Taxonomy" id="6207"/>
    <lineage>
        <taxon>Eukaryota</taxon>
        <taxon>Metazoa</taxon>
        <taxon>Spiralia</taxon>
        <taxon>Lophotrochozoa</taxon>
        <taxon>Platyhelminthes</taxon>
        <taxon>Cestoda</taxon>
        <taxon>Eucestoda</taxon>
        <taxon>Cyclophyllidea</taxon>
        <taxon>Taeniidae</taxon>
        <taxon>Taenia</taxon>
    </lineage>
</organism>
<name>A0ABR4Q3F6_9CEST</name>
<protein>
    <recommendedName>
        <fullName evidence="1">Sphingolipid delta4-desaturase N-terminal domain-containing protein</fullName>
    </recommendedName>
</protein>
<sequence>MLSTRTQIQNTRSHVWRRSAVGSCSKYEREGCWYAIDQKEKEQRDGQDRGTFGNFFRALRLKTRLELADEEWVYTEEPHVERRREILTRHPEIKKLMGPDPLIAVIVVAEVTVQFGVAY</sequence>
<accession>A0ABR4Q3F6</accession>
<dbReference type="Proteomes" id="UP001651158">
    <property type="component" value="Unassembled WGS sequence"/>
</dbReference>